<evidence type="ECO:0000313" key="2">
    <source>
        <dbReference type="Proteomes" id="UP000018934"/>
    </source>
</evidence>
<organism evidence="1 2">
    <name type="scientific">Dehalobacter restrictus (strain DSM 9455 / PER-K23)</name>
    <dbReference type="NCBI Taxonomy" id="871738"/>
    <lineage>
        <taxon>Bacteria</taxon>
        <taxon>Bacillati</taxon>
        <taxon>Bacillota</taxon>
        <taxon>Clostridia</taxon>
        <taxon>Eubacteriales</taxon>
        <taxon>Desulfitobacteriaceae</taxon>
        <taxon>Dehalobacter</taxon>
    </lineage>
</organism>
<evidence type="ECO:0000313" key="1">
    <source>
        <dbReference type="EMBL" id="AHF11209.1"/>
    </source>
</evidence>
<sequence>MKISTLCYGLCLYKLYKTINVTIVDNLDNVNKIAASLEQKGHASHRTSLGAVYPLQRKLTTFHPIFFRIHFQDT</sequence>
<proteinExistence type="predicted"/>
<accession>A0ABM5P9K9</accession>
<reference evidence="1 2" key="1">
    <citation type="journal article" date="2013" name="Stand. Genomic Sci.">
        <title>Complete genome sequence of Dehalobacter restrictus PER-K23(T.).</title>
        <authorList>
            <person name="Kruse T."/>
            <person name="Maillard J."/>
            <person name="Goodwin L."/>
            <person name="Woyke T."/>
            <person name="Teshima H."/>
            <person name="Bruce D."/>
            <person name="Detter C."/>
            <person name="Tapia R."/>
            <person name="Han C."/>
            <person name="Huntemann M."/>
            <person name="Wei C.L."/>
            <person name="Han J."/>
            <person name="Chen A."/>
            <person name="Kyrpides N."/>
            <person name="Szeto E."/>
            <person name="Markowitz V."/>
            <person name="Ivanova N."/>
            <person name="Pagani I."/>
            <person name="Pati A."/>
            <person name="Pitluck S."/>
            <person name="Nolan M."/>
            <person name="Holliger C."/>
            <person name="Smidt H."/>
        </authorList>
    </citation>
    <scope>NUCLEOTIDE SEQUENCE [LARGE SCALE GENOMIC DNA]</scope>
    <source>
        <strain evidence="2">DSM 9455</strain>
    </source>
</reference>
<dbReference type="Proteomes" id="UP000018934">
    <property type="component" value="Chromosome"/>
</dbReference>
<keyword evidence="2" id="KW-1185">Reference proteome</keyword>
<dbReference type="EMBL" id="CP007033">
    <property type="protein sequence ID" value="AHF11209.1"/>
    <property type="molecule type" value="Genomic_DNA"/>
</dbReference>
<protein>
    <submittedName>
        <fullName evidence="1">Uncharacterized protein</fullName>
    </submittedName>
</protein>
<gene>
    <name evidence="1" type="ORF">DEHRE_01515</name>
</gene>
<name>A0ABM5P9K9_DEHRP</name>